<evidence type="ECO:0000313" key="4">
    <source>
        <dbReference type="Proteomes" id="UP001164020"/>
    </source>
</evidence>
<organism evidence="3 4">
    <name type="scientific">Jiella pelagia</name>
    <dbReference type="NCBI Taxonomy" id="2986949"/>
    <lineage>
        <taxon>Bacteria</taxon>
        <taxon>Pseudomonadati</taxon>
        <taxon>Pseudomonadota</taxon>
        <taxon>Alphaproteobacteria</taxon>
        <taxon>Hyphomicrobiales</taxon>
        <taxon>Aurantimonadaceae</taxon>
        <taxon>Jiella</taxon>
    </lineage>
</organism>
<gene>
    <name evidence="3" type="ORF">OH818_13210</name>
</gene>
<dbReference type="RefSeq" id="WP_268883395.1">
    <property type="nucleotide sequence ID" value="NZ_CP114029.1"/>
</dbReference>
<accession>A0ABY7C453</accession>
<keyword evidence="1" id="KW-0175">Coiled coil</keyword>
<protein>
    <recommendedName>
        <fullName evidence="5">Capsular polysaccharide transport system permease protein</fullName>
    </recommendedName>
</protein>
<evidence type="ECO:0000313" key="3">
    <source>
        <dbReference type="EMBL" id="WAP70859.1"/>
    </source>
</evidence>
<evidence type="ECO:0008006" key="5">
    <source>
        <dbReference type="Google" id="ProtNLM"/>
    </source>
</evidence>
<keyword evidence="2" id="KW-0812">Transmembrane</keyword>
<keyword evidence="2" id="KW-1133">Transmembrane helix</keyword>
<dbReference type="PANTHER" id="PTHR32309">
    <property type="entry name" value="TYROSINE-PROTEIN KINASE"/>
    <property type="match status" value="1"/>
</dbReference>
<keyword evidence="4" id="KW-1185">Reference proteome</keyword>
<proteinExistence type="predicted"/>
<evidence type="ECO:0000256" key="1">
    <source>
        <dbReference type="SAM" id="Coils"/>
    </source>
</evidence>
<dbReference type="EMBL" id="CP114029">
    <property type="protein sequence ID" value="WAP70859.1"/>
    <property type="molecule type" value="Genomic_DNA"/>
</dbReference>
<name>A0ABY7C453_9HYPH</name>
<dbReference type="PANTHER" id="PTHR32309:SF13">
    <property type="entry name" value="FERRIC ENTEROBACTIN TRANSPORT PROTEIN FEPE"/>
    <property type="match status" value="1"/>
</dbReference>
<dbReference type="Proteomes" id="UP001164020">
    <property type="component" value="Chromosome"/>
</dbReference>
<keyword evidence="2" id="KW-0472">Membrane</keyword>
<feature type="coiled-coil region" evidence="1">
    <location>
        <begin position="201"/>
        <end position="265"/>
    </location>
</feature>
<sequence length="393" mass="44000">MSALTTFDETKAKVAGRAKARKAWRRQFFSLGRILFYLIFVLPVVFSIVYYGFVASGRYVSESRFLVRSASTQDVSGLTSILRTFGISRADDDSFAVQSYIESRDALNELMTTLPMESILDPDGIDALSKCYMPWSSRDFENLYECYRDRVRAVREETTGITILTVDLFKPEDAKQVAETLLQLGEQLANRMNRRAESDAVDNAREFLAQAESKLVEASSNLTEFRNEQNMLDIQGGASPTSTVIAGLAAELARTRAEIQQQTRVSPSNPGLPSLKTKAMVLEDQLTLERAKLTGSSDALSNQISNYEDLALRKQIADQALSIASKAIDQARLDAKRQRIYLETIVQPNLPDQTTKPERLWIIMSVIVVSLMIFVAAWMIMIGGREHLNHSSE</sequence>
<reference evidence="3" key="1">
    <citation type="submission" date="2022-12" db="EMBL/GenBank/DDBJ databases">
        <title>Jiella pelagia sp. nov., isolated from phosphonate enriched culture of Northwest Pacific surface seawater.</title>
        <authorList>
            <person name="Shin D.Y."/>
            <person name="Hwang C.Y."/>
        </authorList>
    </citation>
    <scope>NUCLEOTIDE SEQUENCE</scope>
    <source>
        <strain evidence="3">HL-NP1</strain>
    </source>
</reference>
<feature type="transmembrane region" description="Helical" evidence="2">
    <location>
        <begin position="34"/>
        <end position="53"/>
    </location>
</feature>
<feature type="transmembrane region" description="Helical" evidence="2">
    <location>
        <begin position="360"/>
        <end position="382"/>
    </location>
</feature>
<dbReference type="InterPro" id="IPR050445">
    <property type="entry name" value="Bact_polysacc_biosynth/exp"/>
</dbReference>
<evidence type="ECO:0000256" key="2">
    <source>
        <dbReference type="SAM" id="Phobius"/>
    </source>
</evidence>